<dbReference type="EMBL" id="KE356561">
    <property type="protein sequence ID" value="ERG94471.1"/>
    <property type="molecule type" value="Genomic_DNA"/>
</dbReference>
<dbReference type="Proteomes" id="UP000030710">
    <property type="component" value="Unassembled WGS sequence"/>
</dbReference>
<dbReference type="AlphaFoldDB" id="U1PQ77"/>
<proteinExistence type="predicted"/>
<evidence type="ECO:0000313" key="1">
    <source>
        <dbReference type="EMBL" id="ERG94471.1"/>
    </source>
</evidence>
<name>U1PQ77_9EURY</name>
<evidence type="ECO:0008006" key="3">
    <source>
        <dbReference type="Google" id="ProtNLM"/>
    </source>
</evidence>
<dbReference type="STRING" id="1238425.J07HQW2_00905"/>
<protein>
    <recommendedName>
        <fullName evidence="3">Transposase</fullName>
    </recommendedName>
</protein>
<sequence length="54" mass="5916">MAATTTKTLEATLAPPTAHKQRKLCDLLDTYREGLQEAFEAGCDTMSAMQPATW</sequence>
<dbReference type="HOGENOM" id="CLU_3038999_0_0_2"/>
<reference evidence="1 2" key="1">
    <citation type="journal article" date="2013" name="PLoS ONE">
        <title>Assembly-driven community genomics of a hypersaline microbial ecosystem.</title>
        <authorList>
            <person name="Podell S."/>
            <person name="Ugalde J.A."/>
            <person name="Narasingarao P."/>
            <person name="Banfield J.F."/>
            <person name="Heidelberg K.B."/>
            <person name="Allen E.E."/>
        </authorList>
    </citation>
    <scope>NUCLEOTIDE SEQUENCE [LARGE SCALE GENOMIC DNA]</scope>
    <source>
        <strain evidence="2">J07HQW2</strain>
    </source>
</reference>
<dbReference type="eggNOG" id="arCOG00682">
    <property type="taxonomic scope" value="Archaea"/>
</dbReference>
<evidence type="ECO:0000313" key="2">
    <source>
        <dbReference type="Proteomes" id="UP000030710"/>
    </source>
</evidence>
<organism evidence="1 2">
    <name type="scientific">Haloquadratum walsbyi J07HQW2</name>
    <dbReference type="NCBI Taxonomy" id="1238425"/>
    <lineage>
        <taxon>Archaea</taxon>
        <taxon>Methanobacteriati</taxon>
        <taxon>Methanobacteriota</taxon>
        <taxon>Stenosarchaea group</taxon>
        <taxon>Halobacteria</taxon>
        <taxon>Halobacteriales</taxon>
        <taxon>Haloferacaceae</taxon>
        <taxon>Haloquadratum</taxon>
    </lineage>
</organism>
<accession>U1PQ77</accession>
<gene>
    <name evidence="1" type="ORF">J07HQW2_00905</name>
</gene>